<dbReference type="EMBL" id="ABDC03001819">
    <property type="status" value="NOT_ANNOTATED_CDS"/>
    <property type="molecule type" value="Genomic_DNA"/>
</dbReference>
<evidence type="ECO:0000256" key="2">
    <source>
        <dbReference type="ARBA" id="ARBA00022741"/>
    </source>
</evidence>
<reference evidence="6" key="1">
    <citation type="submission" date="2016-12" db="EMBL/GenBank/DDBJ databases">
        <title>Mouse lemur reference genome and diversity panel.</title>
        <authorList>
            <person name="Harris R."/>
            <person name="Larsen P."/>
            <person name="Liu Y."/>
            <person name="Hughes D.S."/>
            <person name="Murali S."/>
            <person name="Raveendran M."/>
            <person name="Korchina V."/>
            <person name="Wang M."/>
            <person name="Jhangiani S."/>
            <person name="Bandaranaike D."/>
            <person name="Bellair M."/>
            <person name="Blankenburg K."/>
            <person name="Chao H."/>
            <person name="Dahdouli M."/>
            <person name="Dinh H."/>
            <person name="Doddapaneni H."/>
            <person name="English A."/>
            <person name="Firestine M."/>
            <person name="Gnanaolivu R."/>
            <person name="Gross S."/>
            <person name="Hernandez B."/>
            <person name="Javaid M."/>
            <person name="Jayaseelan J."/>
            <person name="Jones J."/>
            <person name="Khan Z."/>
            <person name="Kovar C."/>
            <person name="Kurapati P."/>
            <person name="Le B."/>
            <person name="Lee S."/>
            <person name="Li M."/>
            <person name="Mathew T."/>
            <person name="Narasimhan A."/>
            <person name="Ngo D."/>
            <person name="Nguyen L."/>
            <person name="Okwuonu G."/>
            <person name="Ongeri F."/>
            <person name="Osuji N."/>
            <person name="Pu L.-L."/>
            <person name="Puazo M."/>
            <person name="Quiroz J."/>
            <person name="Raj R."/>
            <person name="Rajbhandari K."/>
            <person name="Reid J.G."/>
            <person name="Santibanez J."/>
            <person name="Sexton D."/>
            <person name="Skinner E."/>
            <person name="Vee V."/>
            <person name="Weissenberger G."/>
            <person name="Wu Y."/>
            <person name="Xin Y."/>
            <person name="Han Y."/>
            <person name="Campbell C."/>
            <person name="Brown A."/>
            <person name="Sullivan B."/>
            <person name="Shelton J."/>
            <person name="Brown S."/>
            <person name="Dudchenko O."/>
            <person name="Machol I."/>
            <person name="Durand N."/>
            <person name="Shamim M."/>
            <person name="Lieberman A."/>
            <person name="Muzny D.M."/>
            <person name="Richards S."/>
            <person name="Yoder A."/>
            <person name="Worley K.C."/>
            <person name="Rogers J."/>
            <person name="Gibbs R.A."/>
        </authorList>
    </citation>
    <scope>NUCLEOTIDE SEQUENCE [LARGE SCALE GENOMIC DNA]</scope>
</reference>
<dbReference type="InterPro" id="IPR027417">
    <property type="entry name" value="P-loop_NTPase"/>
</dbReference>
<evidence type="ECO:0000313" key="6">
    <source>
        <dbReference type="Ensembl" id="ENSMICP00000032707.2"/>
    </source>
</evidence>
<sequence length="128" mass="13508">MAGAAPTTAFGQAVIGPPGSGKTTYCLGMSEFLRALGRRVAVVNLDPANEGLPYECHLLPNGKSLMFPLLRATLNLSLPPLLADCCPPRGFSLLHRPSQVHFSTVHLPGYHASRGAATCQPPLQNGPH</sequence>
<dbReference type="GO" id="GO:0003924">
    <property type="term" value="F:GTPase activity"/>
    <property type="evidence" value="ECO:0007669"/>
    <property type="project" value="TreeGrafter"/>
</dbReference>
<evidence type="ECO:0000256" key="3">
    <source>
        <dbReference type="ARBA" id="ARBA00022801"/>
    </source>
</evidence>
<dbReference type="GO" id="GO:0005737">
    <property type="term" value="C:cytoplasm"/>
    <property type="evidence" value="ECO:0007669"/>
    <property type="project" value="TreeGrafter"/>
</dbReference>
<reference evidence="6" key="2">
    <citation type="submission" date="2025-08" db="UniProtKB">
        <authorList>
            <consortium name="Ensembl"/>
        </authorList>
    </citation>
    <scope>IDENTIFICATION</scope>
</reference>
<evidence type="ECO:0000256" key="5">
    <source>
        <dbReference type="RuleBase" id="RU365059"/>
    </source>
</evidence>
<organism evidence="6 7">
    <name type="scientific">Microcebus murinus</name>
    <name type="common">Gray mouse lemur</name>
    <name type="synonym">Lemur murinus</name>
    <dbReference type="NCBI Taxonomy" id="30608"/>
    <lineage>
        <taxon>Eukaryota</taxon>
        <taxon>Metazoa</taxon>
        <taxon>Chordata</taxon>
        <taxon>Craniata</taxon>
        <taxon>Vertebrata</taxon>
        <taxon>Euteleostomi</taxon>
        <taxon>Mammalia</taxon>
        <taxon>Eutheria</taxon>
        <taxon>Euarchontoglires</taxon>
        <taxon>Primates</taxon>
        <taxon>Strepsirrhini</taxon>
        <taxon>Lemuriformes</taxon>
        <taxon>Cheirogaleidae</taxon>
        <taxon>Microcebus</taxon>
    </lineage>
</organism>
<comment type="subunit">
    <text evidence="5">Binds to RNA polymerase II (RNAPII).</text>
</comment>
<comment type="similarity">
    <text evidence="1 5">Belongs to the GPN-loop GTPase family.</text>
</comment>
<evidence type="ECO:0000313" key="7">
    <source>
        <dbReference type="Proteomes" id="UP000694394"/>
    </source>
</evidence>
<protein>
    <recommendedName>
        <fullName evidence="5">GPN-loop GTPase 2</fullName>
    </recommendedName>
</protein>
<dbReference type="Pfam" id="PF03029">
    <property type="entry name" value="ATP_bind_1"/>
    <property type="match status" value="1"/>
</dbReference>
<proteinExistence type="inferred from homology"/>
<dbReference type="Ensembl" id="ENSMICT00000052137.2">
    <property type="protein sequence ID" value="ENSMICP00000032707.2"/>
    <property type="gene ID" value="ENSMICG00000029529.2"/>
</dbReference>
<dbReference type="InterPro" id="IPR004130">
    <property type="entry name" value="Gpn"/>
</dbReference>
<comment type="function">
    <text evidence="5">Small GTPase required for proper localization of RNA polymerase II and III (RNAPII and RNAPIII). May act at an RNAP assembly step prior to nuclear import.</text>
</comment>
<gene>
    <name evidence="6" type="primary">GPN2</name>
</gene>
<keyword evidence="2 5" id="KW-0547">Nucleotide-binding</keyword>
<dbReference type="Proteomes" id="UP000694394">
    <property type="component" value="Chromosome 2"/>
</dbReference>
<reference evidence="6" key="3">
    <citation type="submission" date="2025-09" db="UniProtKB">
        <authorList>
            <consortium name="Ensembl"/>
        </authorList>
    </citation>
    <scope>IDENTIFICATION</scope>
</reference>
<dbReference type="PANTHER" id="PTHR21231">
    <property type="entry name" value="XPA-BINDING PROTEIN 1-RELATED"/>
    <property type="match status" value="1"/>
</dbReference>
<dbReference type="GO" id="GO:0005525">
    <property type="term" value="F:GTP binding"/>
    <property type="evidence" value="ECO:0007669"/>
    <property type="project" value="UniProtKB-KW"/>
</dbReference>
<evidence type="ECO:0000256" key="4">
    <source>
        <dbReference type="ARBA" id="ARBA00023134"/>
    </source>
</evidence>
<dbReference type="PANTHER" id="PTHR21231:SF3">
    <property type="entry name" value="GPN-LOOP GTPASE 2"/>
    <property type="match status" value="1"/>
</dbReference>
<accession>A0A8C5W5H7</accession>
<keyword evidence="4 5" id="KW-0342">GTP-binding</keyword>
<keyword evidence="3 5" id="KW-0378">Hydrolase</keyword>
<keyword evidence="7" id="KW-1185">Reference proteome</keyword>
<dbReference type="Gene3D" id="3.40.50.300">
    <property type="entry name" value="P-loop containing nucleotide triphosphate hydrolases"/>
    <property type="match status" value="1"/>
</dbReference>
<name>A0A8C5W5H7_MICMU</name>
<dbReference type="AlphaFoldDB" id="A0A8C5W5H7"/>
<dbReference type="EMBL" id="ABDC03001818">
    <property type="status" value="NOT_ANNOTATED_CDS"/>
    <property type="molecule type" value="Genomic_DNA"/>
</dbReference>
<evidence type="ECO:0000256" key="1">
    <source>
        <dbReference type="ARBA" id="ARBA00005290"/>
    </source>
</evidence>
<dbReference type="GeneTree" id="ENSGT00950000183172"/>
<dbReference type="SUPFAM" id="SSF52540">
    <property type="entry name" value="P-loop containing nucleoside triphosphate hydrolases"/>
    <property type="match status" value="1"/>
</dbReference>